<dbReference type="AlphaFoldDB" id="A0A8H7LAU1"/>
<gene>
    <name evidence="1" type="ORF">HF325_002436</name>
</gene>
<evidence type="ECO:0000313" key="2">
    <source>
        <dbReference type="Proteomes" id="UP000649328"/>
    </source>
</evidence>
<reference evidence="1" key="1">
    <citation type="submission" date="2020-10" db="EMBL/GenBank/DDBJ databases">
        <title>The Whole-Genome Sequence of Metschnikowia persimmonesis, a Novel Endophytic Yeast Species Isolated from Medicinal Plant Diospyros kaki Thumb.</title>
        <authorList>
            <person name="Rahmat E."/>
            <person name="Kang Y."/>
        </authorList>
    </citation>
    <scope>NUCLEOTIDE SEQUENCE</scope>
    <source>
        <strain evidence="1">KIOM G15050</strain>
    </source>
</reference>
<sequence length="439" mass="48399">MPDKIIISEALKDEIVEHAQLIHTKSSSVWVVPEFISRFGAVGFVDDHAAFRITEKQVVAALLSRSRFRFSFEFSSAHFDFLPVYYEPIAATLSALLPQKSILATKQLNAASPDSTMEALDLLMQDILAAMNILSPDLVFAADINSVAQPKAAAATVRVDILVEALDKCNTEIEVKSHILAAIEELPEPDTEDVNEKALQVFTELANETDNQPRSGKYSAQKKNVSVPTLVAKNRPRRFRLEDVKPSKPHAPPIVSPNIALMQAYRGIPSHGKLSSMYGPLTHSKALRASLKKARKNKPLILSNGTLNSRKTKLKKDDRSNAIVLVERRAEKSLADEILSALKEKSLFVPFSTQETKAAPPEIVSKPAAEESPVCVSIPNKEAPVVSSTNVPVIITEDLPMAIENEVARFVDPEYESDAYESDLEDMLYMMPFISTHST</sequence>
<name>A0A8H7LAU1_9ASCO</name>
<evidence type="ECO:0000313" key="1">
    <source>
        <dbReference type="EMBL" id="KAF8003191.1"/>
    </source>
</evidence>
<keyword evidence="2" id="KW-1185">Reference proteome</keyword>
<dbReference type="Proteomes" id="UP000649328">
    <property type="component" value="Unassembled WGS sequence"/>
</dbReference>
<protein>
    <submittedName>
        <fullName evidence="1">Uncharacterized protein</fullName>
    </submittedName>
</protein>
<accession>A0A8H7LAU1</accession>
<dbReference type="EMBL" id="JACBPP010000003">
    <property type="protein sequence ID" value="KAF8003191.1"/>
    <property type="molecule type" value="Genomic_DNA"/>
</dbReference>
<proteinExistence type="predicted"/>
<dbReference type="OrthoDB" id="10298154at2759"/>
<organism evidence="1 2">
    <name type="scientific">Metschnikowia pulcherrima</name>
    <dbReference type="NCBI Taxonomy" id="27326"/>
    <lineage>
        <taxon>Eukaryota</taxon>
        <taxon>Fungi</taxon>
        <taxon>Dikarya</taxon>
        <taxon>Ascomycota</taxon>
        <taxon>Saccharomycotina</taxon>
        <taxon>Pichiomycetes</taxon>
        <taxon>Metschnikowiaceae</taxon>
        <taxon>Metschnikowia</taxon>
    </lineage>
</organism>
<comment type="caution">
    <text evidence="1">The sequence shown here is derived from an EMBL/GenBank/DDBJ whole genome shotgun (WGS) entry which is preliminary data.</text>
</comment>